<dbReference type="PANTHER" id="PTHR15503:SF45">
    <property type="entry name" value="RNA-DIRECTED DNA POLYMERASE HOMOLOG"/>
    <property type="match status" value="1"/>
</dbReference>
<accession>A0A540M710</accession>
<evidence type="ECO:0000313" key="1">
    <source>
        <dbReference type="EMBL" id="TQD94468.1"/>
    </source>
</evidence>
<dbReference type="Proteomes" id="UP000315295">
    <property type="component" value="Unassembled WGS sequence"/>
</dbReference>
<organism evidence="1 2">
    <name type="scientific">Malus baccata</name>
    <name type="common">Siberian crab apple</name>
    <name type="synonym">Pyrus baccata</name>
    <dbReference type="NCBI Taxonomy" id="106549"/>
    <lineage>
        <taxon>Eukaryota</taxon>
        <taxon>Viridiplantae</taxon>
        <taxon>Streptophyta</taxon>
        <taxon>Embryophyta</taxon>
        <taxon>Tracheophyta</taxon>
        <taxon>Spermatophyta</taxon>
        <taxon>Magnoliopsida</taxon>
        <taxon>eudicotyledons</taxon>
        <taxon>Gunneridae</taxon>
        <taxon>Pentapetalae</taxon>
        <taxon>rosids</taxon>
        <taxon>fabids</taxon>
        <taxon>Rosales</taxon>
        <taxon>Rosaceae</taxon>
        <taxon>Amygdaloideae</taxon>
        <taxon>Maleae</taxon>
        <taxon>Malus</taxon>
    </lineage>
</organism>
<name>A0A540M710_MALBA</name>
<dbReference type="SUPFAM" id="SSF56672">
    <property type="entry name" value="DNA/RNA polymerases"/>
    <property type="match status" value="1"/>
</dbReference>
<dbReference type="Gene3D" id="3.10.10.10">
    <property type="entry name" value="HIV Type 1 Reverse Transcriptase, subunit A, domain 1"/>
    <property type="match status" value="1"/>
</dbReference>
<dbReference type="AlphaFoldDB" id="A0A540M710"/>
<proteinExistence type="predicted"/>
<dbReference type="EMBL" id="VIEB01000341">
    <property type="protein sequence ID" value="TQD94468.1"/>
    <property type="molecule type" value="Genomic_DNA"/>
</dbReference>
<dbReference type="InterPro" id="IPR043502">
    <property type="entry name" value="DNA/RNA_pol_sf"/>
</dbReference>
<evidence type="ECO:0000313" key="2">
    <source>
        <dbReference type="Proteomes" id="UP000315295"/>
    </source>
</evidence>
<dbReference type="InterPro" id="IPR032567">
    <property type="entry name" value="RTL1-rel"/>
</dbReference>
<gene>
    <name evidence="1" type="ORF">C1H46_019889</name>
</gene>
<protein>
    <submittedName>
        <fullName evidence="1">Uncharacterized protein</fullName>
    </submittedName>
</protein>
<dbReference type="PANTHER" id="PTHR15503">
    <property type="entry name" value="LDOC1 RELATED"/>
    <property type="match status" value="1"/>
</dbReference>
<reference evidence="1 2" key="1">
    <citation type="journal article" date="2019" name="G3 (Bethesda)">
        <title>Sequencing of a Wild Apple (Malus baccata) Genome Unravels the Differences Between Cultivated and Wild Apple Species Regarding Disease Resistance and Cold Tolerance.</title>
        <authorList>
            <person name="Chen X."/>
        </authorList>
    </citation>
    <scope>NUCLEOTIDE SEQUENCE [LARGE SCALE GENOMIC DNA]</scope>
    <source>
        <strain evidence="2">cv. Shandingzi</strain>
        <tissue evidence="1">Leaves</tissue>
    </source>
</reference>
<comment type="caution">
    <text evidence="1">The sequence shown here is derived from an EMBL/GenBank/DDBJ whole genome shotgun (WGS) entry which is preliminary data.</text>
</comment>
<keyword evidence="2" id="KW-1185">Reference proteome</keyword>
<sequence>MKAKRLLSKGCQGYLAHVVLNDDAPSSVEDVRVVRYFPDVFLGDLPRLSPDRKVEFVVDLLPGMNPIYLTPYRMAPAELRELKVQLQELVDKGFIQPSTSPGELQFYL</sequence>